<dbReference type="InterPro" id="IPR011990">
    <property type="entry name" value="TPR-like_helical_dom_sf"/>
</dbReference>
<dbReference type="Proteomes" id="UP000472580">
    <property type="component" value="Unassembled WGS sequence"/>
</dbReference>
<evidence type="ECO:0000313" key="2">
    <source>
        <dbReference type="Proteomes" id="UP000472580"/>
    </source>
</evidence>
<organism evidence="1 2">
    <name type="scientific">Parasutterella muris</name>
    <dbReference type="NCBI Taxonomy" id="2565572"/>
    <lineage>
        <taxon>Bacteria</taxon>
        <taxon>Pseudomonadati</taxon>
        <taxon>Pseudomonadota</taxon>
        <taxon>Betaproteobacteria</taxon>
        <taxon>Burkholderiales</taxon>
        <taxon>Sutterellaceae</taxon>
        <taxon>Parasutterella</taxon>
    </lineage>
</organism>
<dbReference type="PANTHER" id="PTHR11102:SF160">
    <property type="entry name" value="ERAD-ASSOCIATED E3 UBIQUITIN-PROTEIN LIGASE COMPONENT HRD3"/>
    <property type="match status" value="1"/>
</dbReference>
<dbReference type="RefSeq" id="WP_160334544.1">
    <property type="nucleotide sequence ID" value="NZ_CALPCR010000027.1"/>
</dbReference>
<sequence>MSSYFDKLPNLAPLKTKTAAQPGAFDPYAFLSVREEPQAPEERFKEARSLLISEPHTALKYLESAANEDHAASLDLLGMLYATGELLEKNEKRAAELFRKAAVLGESRAKFHLAMALREGFGTQKNLQESFAWLRIAAREKFPEAIFALAEAYDLGIGTEKNPEIAERFFSEAAFKGEKRAVERMIRLSSQGPMPNPRLCLRWLFKGAEAKIPYCLLAIARYWLEHRTPGVEKALGFLEEGALIEDIACLNELSAFWSSGRFAPKDYVSAVVYAHMAATRSDWRAQRRLEKLRKTAQREELMEAAAIASMPSSEEVVAALIKRRQKRAA</sequence>
<dbReference type="EMBL" id="WSRP01000005">
    <property type="protein sequence ID" value="MVX56113.1"/>
    <property type="molecule type" value="Genomic_DNA"/>
</dbReference>
<reference evidence="1 2" key="1">
    <citation type="submission" date="2019-12" db="EMBL/GenBank/DDBJ databases">
        <title>Microbes associate with the intestines of laboratory mice.</title>
        <authorList>
            <person name="Navarre W."/>
            <person name="Wong E."/>
        </authorList>
    </citation>
    <scope>NUCLEOTIDE SEQUENCE [LARGE SCALE GENOMIC DNA]</scope>
    <source>
        <strain evidence="1 2">NM82_D38</strain>
    </source>
</reference>
<dbReference type="AlphaFoldDB" id="A0A6L6YH71"/>
<evidence type="ECO:0000313" key="1">
    <source>
        <dbReference type="EMBL" id="MVX56113.1"/>
    </source>
</evidence>
<dbReference type="SUPFAM" id="SSF81901">
    <property type="entry name" value="HCP-like"/>
    <property type="match status" value="1"/>
</dbReference>
<dbReference type="Gene3D" id="1.25.40.10">
    <property type="entry name" value="Tetratricopeptide repeat domain"/>
    <property type="match status" value="2"/>
</dbReference>
<dbReference type="InterPro" id="IPR050767">
    <property type="entry name" value="Sel1_AlgK"/>
</dbReference>
<dbReference type="SMART" id="SM00671">
    <property type="entry name" value="SEL1"/>
    <property type="match status" value="4"/>
</dbReference>
<dbReference type="Pfam" id="PF08238">
    <property type="entry name" value="Sel1"/>
    <property type="match status" value="6"/>
</dbReference>
<dbReference type="OrthoDB" id="8735072at2"/>
<accession>A0A6L6YH71</accession>
<protein>
    <submittedName>
        <fullName evidence="1">Sel1 repeat family protein</fullName>
    </submittedName>
</protein>
<proteinExistence type="predicted"/>
<name>A0A6L6YH71_9BURK</name>
<dbReference type="InterPro" id="IPR006597">
    <property type="entry name" value="Sel1-like"/>
</dbReference>
<gene>
    <name evidence="1" type="ORF">E5987_02690</name>
</gene>
<dbReference type="PANTHER" id="PTHR11102">
    <property type="entry name" value="SEL-1-LIKE PROTEIN"/>
    <property type="match status" value="1"/>
</dbReference>
<keyword evidence="2" id="KW-1185">Reference proteome</keyword>
<comment type="caution">
    <text evidence="1">The sequence shown here is derived from an EMBL/GenBank/DDBJ whole genome shotgun (WGS) entry which is preliminary data.</text>
</comment>